<dbReference type="Gene3D" id="3.40.50.12780">
    <property type="entry name" value="N-terminal domain of ligase-like"/>
    <property type="match status" value="1"/>
</dbReference>
<dbReference type="Proteomes" id="UP000326711">
    <property type="component" value="Chromosome"/>
</dbReference>
<dbReference type="OrthoDB" id="9803968at2"/>
<dbReference type="PANTHER" id="PTHR24096:SF149">
    <property type="entry name" value="AMP-BINDING DOMAIN-CONTAINING PROTEIN-RELATED"/>
    <property type="match status" value="1"/>
</dbReference>
<dbReference type="EMBL" id="CP045032">
    <property type="protein sequence ID" value="QFQ01931.1"/>
    <property type="molecule type" value="Genomic_DNA"/>
</dbReference>
<comment type="similarity">
    <text evidence="1">Belongs to the ATP-dependent AMP-binding enzyme family.</text>
</comment>
<dbReference type="InterPro" id="IPR025110">
    <property type="entry name" value="AMP-bd_C"/>
</dbReference>
<dbReference type="InterPro" id="IPR000873">
    <property type="entry name" value="AMP-dep_synth/lig_dom"/>
</dbReference>
<evidence type="ECO:0000256" key="1">
    <source>
        <dbReference type="ARBA" id="ARBA00006432"/>
    </source>
</evidence>
<dbReference type="KEGG" id="cuo:CUROG_02710"/>
<sequence>MPVASRRPNLDIPDCGLWGLTFGNLATEDEDRIAVIDVADGSETTYAELRTFVESAAGGLVANGIEPGDVVALHCPNSLAFIVSAQAVWRIGAVLSPISLMATQESIADQLKDSDAKLLLTVAALGETSANAARSVGVEAIFLDANNGLQQWYAERRTAPKLNFDPAHHLAALPYSSGTTGLPKGVRLTHENLVMNVLQSIDAELISKDDIIFGVLPFFHIYGLTALANLALVSRATLVTQPRFEIESFLAAHEKFGITFTFIAPPIAVLLAKHPVVDKYDLSTLRVVFSGAATLDEDLAKAVEARLGVHAQQGYGMTETSPVTHTNNDLSVNRGSIGKPVANTEHKLVNPETLEEIGLPPAGEHSEVGELWVRGPQVMGGYLNRPEQTAETLPGDGWLRTGDLAEQDHEGNVFVVDRLKELIKYKGYQVPPAELEALLLHHDHVADAAVIGVTREGEEVPKAFVVLQQDVAASDDEKRTIIDFVADHVAPYKKIREVEFIEQIPKSATGKILRRELKAREQ</sequence>
<protein>
    <submittedName>
        <fullName evidence="5">Long-chain-fatty-acid--CoA ligase</fullName>
        <ecNumber evidence="5">6.2.1.3</ecNumber>
    </submittedName>
</protein>
<accession>A0A5J6Z6E4</accession>
<dbReference type="SUPFAM" id="SSF56801">
    <property type="entry name" value="Acetyl-CoA synthetase-like"/>
    <property type="match status" value="1"/>
</dbReference>
<feature type="domain" description="AMP-dependent synthetase/ligase" evidence="3">
    <location>
        <begin position="27"/>
        <end position="383"/>
    </location>
</feature>
<evidence type="ECO:0000259" key="4">
    <source>
        <dbReference type="Pfam" id="PF13193"/>
    </source>
</evidence>
<dbReference type="PROSITE" id="PS00455">
    <property type="entry name" value="AMP_BINDING"/>
    <property type="match status" value="1"/>
</dbReference>
<dbReference type="RefSeq" id="WP_151903727.1">
    <property type="nucleotide sequence ID" value="NZ_CP045032.1"/>
</dbReference>
<proteinExistence type="inferred from homology"/>
<dbReference type="Gene3D" id="3.30.300.30">
    <property type="match status" value="1"/>
</dbReference>
<dbReference type="InterPro" id="IPR042099">
    <property type="entry name" value="ANL_N_sf"/>
</dbReference>
<evidence type="ECO:0000313" key="5">
    <source>
        <dbReference type="EMBL" id="QFQ01931.1"/>
    </source>
</evidence>
<evidence type="ECO:0000256" key="2">
    <source>
        <dbReference type="ARBA" id="ARBA00022598"/>
    </source>
</evidence>
<dbReference type="Pfam" id="PF13193">
    <property type="entry name" value="AMP-binding_C"/>
    <property type="match status" value="1"/>
</dbReference>
<dbReference type="InterPro" id="IPR045851">
    <property type="entry name" value="AMP-bd_C_sf"/>
</dbReference>
<feature type="domain" description="AMP-binding enzyme C-terminal" evidence="4">
    <location>
        <begin position="434"/>
        <end position="511"/>
    </location>
</feature>
<reference evidence="6" key="1">
    <citation type="submission" date="2019-10" db="EMBL/GenBank/DDBJ databases">
        <title>Complete genome sequence of Corynebacterium urogenitalis DSM 108747, isolated from the genital tract of a cow.</title>
        <authorList>
            <person name="Ruckert C."/>
            <person name="Ballas P."/>
            <person name="Wagener K."/>
            <person name="Drillich M."/>
            <person name="Kaempfer P."/>
            <person name="Busse H.-J."/>
            <person name="Ehling-Schulz M."/>
        </authorList>
    </citation>
    <scope>NUCLEOTIDE SEQUENCE [LARGE SCALE GENOMIC DNA]</scope>
    <source>
        <strain evidence="6">LMM 1652</strain>
    </source>
</reference>
<evidence type="ECO:0000259" key="3">
    <source>
        <dbReference type="Pfam" id="PF00501"/>
    </source>
</evidence>
<dbReference type="Pfam" id="PF00501">
    <property type="entry name" value="AMP-binding"/>
    <property type="match status" value="1"/>
</dbReference>
<dbReference type="FunFam" id="3.30.300.30:FF:000007">
    <property type="entry name" value="4-coumarate--CoA ligase 2"/>
    <property type="match status" value="1"/>
</dbReference>
<dbReference type="InterPro" id="IPR020845">
    <property type="entry name" value="AMP-binding_CS"/>
</dbReference>
<dbReference type="PANTHER" id="PTHR24096">
    <property type="entry name" value="LONG-CHAIN-FATTY-ACID--COA LIGASE"/>
    <property type="match status" value="1"/>
</dbReference>
<dbReference type="AlphaFoldDB" id="A0A5J6Z6E4"/>
<name>A0A5J6Z6E4_9CORY</name>
<gene>
    <name evidence="5" type="primary">lcfB3</name>
    <name evidence="5" type="ORF">CUROG_02710</name>
</gene>
<keyword evidence="6" id="KW-1185">Reference proteome</keyword>
<organism evidence="5 6">
    <name type="scientific">Corynebacterium urogenitale</name>
    <dbReference type="NCBI Taxonomy" id="2487892"/>
    <lineage>
        <taxon>Bacteria</taxon>
        <taxon>Bacillati</taxon>
        <taxon>Actinomycetota</taxon>
        <taxon>Actinomycetes</taxon>
        <taxon>Mycobacteriales</taxon>
        <taxon>Corynebacteriaceae</taxon>
        <taxon>Corynebacterium</taxon>
    </lineage>
</organism>
<dbReference type="GO" id="GO:0004467">
    <property type="term" value="F:long-chain fatty acid-CoA ligase activity"/>
    <property type="evidence" value="ECO:0007669"/>
    <property type="project" value="UniProtKB-EC"/>
</dbReference>
<evidence type="ECO:0000313" key="6">
    <source>
        <dbReference type="Proteomes" id="UP000326711"/>
    </source>
</evidence>
<keyword evidence="2 5" id="KW-0436">Ligase</keyword>
<dbReference type="EC" id="6.2.1.3" evidence="5"/>